<comment type="caution">
    <text evidence="3">The sequence shown here is derived from an EMBL/GenBank/DDBJ whole genome shotgun (WGS) entry which is preliminary data.</text>
</comment>
<dbReference type="Pfam" id="PF19031">
    <property type="entry name" value="Intu_longin_1"/>
    <property type="match status" value="1"/>
</dbReference>
<accession>A0ABR0LIT9</accession>
<dbReference type="InterPro" id="IPR013176">
    <property type="entry name" value="Ccz1"/>
</dbReference>
<evidence type="ECO:0000256" key="1">
    <source>
        <dbReference type="ARBA" id="ARBA00005352"/>
    </source>
</evidence>
<keyword evidence="4" id="KW-1185">Reference proteome</keyword>
<organism evidence="3 4">
    <name type="scientific">Cryomyces antarcticus</name>
    <dbReference type="NCBI Taxonomy" id="329879"/>
    <lineage>
        <taxon>Eukaryota</taxon>
        <taxon>Fungi</taxon>
        <taxon>Dikarya</taxon>
        <taxon>Ascomycota</taxon>
        <taxon>Pezizomycotina</taxon>
        <taxon>Dothideomycetes</taxon>
        <taxon>Dothideomycetes incertae sedis</taxon>
        <taxon>Cryomyces</taxon>
    </lineage>
</organism>
<feature type="domain" description="CCZ1/INTU/HSP4 first Longin" evidence="2">
    <location>
        <begin position="11"/>
        <end position="80"/>
    </location>
</feature>
<evidence type="ECO:0000259" key="2">
    <source>
        <dbReference type="Pfam" id="PF19031"/>
    </source>
</evidence>
<dbReference type="PANTHER" id="PTHR13056:SF0">
    <property type="entry name" value="VACUOLAR FUSION PROTEIN CCZ1 HOMOLOG-RELATED"/>
    <property type="match status" value="1"/>
</dbReference>
<dbReference type="PANTHER" id="PTHR13056">
    <property type="entry name" value="VACUOLAR FUSION PROTEIN CCZ1 HOMOLOG-RELATED"/>
    <property type="match status" value="1"/>
</dbReference>
<evidence type="ECO:0000313" key="4">
    <source>
        <dbReference type="Proteomes" id="UP001357485"/>
    </source>
</evidence>
<comment type="similarity">
    <text evidence="1">Belongs to the CCZ1 family.</text>
</comment>
<proteinExistence type="inferred from homology"/>
<dbReference type="Proteomes" id="UP001357485">
    <property type="component" value="Unassembled WGS sequence"/>
</dbReference>
<protein>
    <recommendedName>
        <fullName evidence="2">CCZ1/INTU/HSP4 first Longin domain-containing protein</fullName>
    </recommendedName>
</protein>
<evidence type="ECO:0000313" key="3">
    <source>
        <dbReference type="EMBL" id="KAK5179792.1"/>
    </source>
</evidence>
<name>A0ABR0LIT9_9PEZI</name>
<feature type="non-terminal residue" evidence="3">
    <location>
        <position position="1"/>
    </location>
</feature>
<dbReference type="InterPro" id="IPR043987">
    <property type="entry name" value="CCZ1/INTU/HSP4_longin_1"/>
</dbReference>
<reference evidence="3 4" key="1">
    <citation type="submission" date="2023-08" db="EMBL/GenBank/DDBJ databases">
        <title>Black Yeasts Isolated from many extreme environments.</title>
        <authorList>
            <person name="Coleine C."/>
            <person name="Stajich J.E."/>
            <person name="Selbmann L."/>
        </authorList>
    </citation>
    <scope>NUCLEOTIDE SEQUENCE [LARGE SCALE GENOMIC DNA]</scope>
    <source>
        <strain evidence="3 4">CCFEE 536</strain>
    </source>
</reference>
<sequence length="81" mass="9200">RGSKVQPAQLSFLAIYNPSLGPTDETFRDQVVFYYSRATVTAKAKRRAEDKEVGRADELHEQENEKLRQIGLAQGMVDFAR</sequence>
<dbReference type="EMBL" id="JAVRRA010019479">
    <property type="protein sequence ID" value="KAK5179792.1"/>
    <property type="molecule type" value="Genomic_DNA"/>
</dbReference>
<gene>
    <name evidence="3" type="ORF">LTR16_010616</name>
</gene>